<keyword evidence="2" id="KW-1185">Reference proteome</keyword>
<dbReference type="AlphaFoldDB" id="A0AA36C737"/>
<dbReference type="EMBL" id="CATQJA010000674">
    <property type="protein sequence ID" value="CAJ0562962.1"/>
    <property type="molecule type" value="Genomic_DNA"/>
</dbReference>
<evidence type="ECO:0000313" key="2">
    <source>
        <dbReference type="Proteomes" id="UP001177023"/>
    </source>
</evidence>
<dbReference type="InterPro" id="IPR029063">
    <property type="entry name" value="SAM-dependent_MTases_sf"/>
</dbReference>
<comment type="caution">
    <text evidence="1">The sequence shown here is derived from an EMBL/GenBank/DDBJ whole genome shotgun (WGS) entry which is preliminary data.</text>
</comment>
<dbReference type="Proteomes" id="UP001177023">
    <property type="component" value="Unassembled WGS sequence"/>
</dbReference>
<organism evidence="1 2">
    <name type="scientific">Mesorhabditis spiculigera</name>
    <dbReference type="NCBI Taxonomy" id="96644"/>
    <lineage>
        <taxon>Eukaryota</taxon>
        <taxon>Metazoa</taxon>
        <taxon>Ecdysozoa</taxon>
        <taxon>Nematoda</taxon>
        <taxon>Chromadorea</taxon>
        <taxon>Rhabditida</taxon>
        <taxon>Rhabditina</taxon>
        <taxon>Rhabditomorpha</taxon>
        <taxon>Rhabditoidea</taxon>
        <taxon>Rhabditidae</taxon>
        <taxon>Mesorhabditinae</taxon>
        <taxon>Mesorhabditis</taxon>
    </lineage>
</organism>
<reference evidence="1" key="1">
    <citation type="submission" date="2023-06" db="EMBL/GenBank/DDBJ databases">
        <authorList>
            <person name="Delattre M."/>
        </authorList>
    </citation>
    <scope>NUCLEOTIDE SEQUENCE</scope>
    <source>
        <strain evidence="1">AF72</strain>
    </source>
</reference>
<dbReference type="SUPFAM" id="SSF53335">
    <property type="entry name" value="S-adenosyl-L-methionine-dependent methyltransferases"/>
    <property type="match status" value="1"/>
</dbReference>
<protein>
    <submittedName>
        <fullName evidence="1">Uncharacterized protein</fullName>
    </submittedName>
</protein>
<sequence>MEALKDEIREKLEKIEPELEGNRLDGEVKLILDLVATINTTTVEENGVIIDIAEEFFNVKTTAKSYDAIILNYPPQIPADGHLLSQKSLQIFEKILPEDGFLFFPELNKPQAQNLAAVEIRHLLEVFQLSREPTSTERALIHAGVSSLQSASKAGSLEPKFLEAIFTKIPDKFLNLSGHPDIETATFRSDPDF</sequence>
<name>A0AA36C737_9BILA</name>
<accession>A0AA36C737</accession>
<gene>
    <name evidence="1" type="ORF">MSPICULIGERA_LOCUS2286</name>
</gene>
<evidence type="ECO:0000313" key="1">
    <source>
        <dbReference type="EMBL" id="CAJ0562962.1"/>
    </source>
</evidence>
<feature type="non-terminal residue" evidence="1">
    <location>
        <position position="1"/>
    </location>
</feature>
<proteinExistence type="predicted"/>